<evidence type="ECO:0000313" key="2">
    <source>
        <dbReference type="EnsemblMetazoa" id="ENSAATROPP014144"/>
    </source>
</evidence>
<sequence>MAEMEDSITGLDEATNLQRLLIKRVLEDIVPSFETLLKQTKEERLIWKERALKAEDKVSLLERQLKEKTNQVQQFKSSYQGQYQLMMKTGAVLSEVVWKSFKNHTNVKLLVQAEETMDKYCALSLGIIDSFLQAFRTEMPPSHSLEYVFMIGVIGALANLAAFSEGRNFLAKEENGLQLLKKLLTEQEHWGLTQGKCMKRIVLTLAYNMTLVDNVALFVLSEEMLTNAILKCLGVNDAPDVVSAAMLLIYRLLEVSFHAGIPSALPEKIPWSLIRSMTTSSDPQLEGNSKMLMEFMETFAGSS</sequence>
<dbReference type="PANTHER" id="PTHR15434:SF2">
    <property type="entry name" value="HEAT SHOCK FACTOR 2-BINDING PROTEIN"/>
    <property type="match status" value="1"/>
</dbReference>
<dbReference type="InterPro" id="IPR039584">
    <property type="entry name" value="HSF2BP"/>
</dbReference>
<keyword evidence="1" id="KW-0175">Coiled coil</keyword>
<dbReference type="AlphaFoldDB" id="A0AAG5DTP3"/>
<name>A0AAG5DTP3_ANOAO</name>
<dbReference type="EnsemblMetazoa" id="ENSAATROPT016101">
    <property type="protein sequence ID" value="ENSAATROPP014144"/>
    <property type="gene ID" value="ENSAATROPG013178"/>
</dbReference>
<dbReference type="PANTHER" id="PTHR15434">
    <property type="entry name" value="HEAT SHOCK FACTOR 2-BINDING PROTEIN"/>
    <property type="match status" value="1"/>
</dbReference>
<dbReference type="Proteomes" id="UP000075880">
    <property type="component" value="Unassembled WGS sequence"/>
</dbReference>
<evidence type="ECO:0000313" key="3">
    <source>
        <dbReference type="Proteomes" id="UP000075880"/>
    </source>
</evidence>
<dbReference type="SUPFAM" id="SSF48371">
    <property type="entry name" value="ARM repeat"/>
    <property type="match status" value="1"/>
</dbReference>
<feature type="coiled-coil region" evidence="1">
    <location>
        <begin position="37"/>
        <end position="78"/>
    </location>
</feature>
<reference evidence="2" key="1">
    <citation type="submission" date="2024-04" db="UniProtKB">
        <authorList>
            <consortium name="EnsemblMetazoa"/>
        </authorList>
    </citation>
    <scope>IDENTIFICATION</scope>
    <source>
        <strain evidence="2">EBRO</strain>
    </source>
</reference>
<dbReference type="GO" id="GO:0005829">
    <property type="term" value="C:cytosol"/>
    <property type="evidence" value="ECO:0007669"/>
    <property type="project" value="TreeGrafter"/>
</dbReference>
<dbReference type="InterPro" id="IPR016024">
    <property type="entry name" value="ARM-type_fold"/>
</dbReference>
<proteinExistence type="predicted"/>
<keyword evidence="3" id="KW-1185">Reference proteome</keyword>
<organism evidence="2 3">
    <name type="scientific">Anopheles atroparvus</name>
    <name type="common">European mosquito</name>
    <dbReference type="NCBI Taxonomy" id="41427"/>
    <lineage>
        <taxon>Eukaryota</taxon>
        <taxon>Metazoa</taxon>
        <taxon>Ecdysozoa</taxon>
        <taxon>Arthropoda</taxon>
        <taxon>Hexapoda</taxon>
        <taxon>Insecta</taxon>
        <taxon>Pterygota</taxon>
        <taxon>Neoptera</taxon>
        <taxon>Endopterygota</taxon>
        <taxon>Diptera</taxon>
        <taxon>Nematocera</taxon>
        <taxon>Culicoidea</taxon>
        <taxon>Culicidae</taxon>
        <taxon>Anophelinae</taxon>
        <taxon>Anopheles</taxon>
    </lineage>
</organism>
<accession>A0AAG5DTP3</accession>
<evidence type="ECO:0000256" key="1">
    <source>
        <dbReference type="SAM" id="Coils"/>
    </source>
</evidence>
<protein>
    <submittedName>
        <fullName evidence="2">Uncharacterized protein</fullName>
    </submittedName>
</protein>